<evidence type="ECO:0000313" key="2">
    <source>
        <dbReference type="EMBL" id="SCX81951.1"/>
    </source>
</evidence>
<sequence>MRVAEFIRTAGVGLGIAASAAVSGAMAQGGPSGYQGAWLSGGMDCAEVYSSAGKGTTFKKPVDIFAPAFIVSGNRLRTPQASCRIKSVRPAGDRQRLVLGCTNAVAGNEVRVLMATQPDGSLKRYFNEQDTTGTSYQRCSR</sequence>
<proteinExistence type="predicted"/>
<evidence type="ECO:0000256" key="1">
    <source>
        <dbReference type="SAM" id="SignalP"/>
    </source>
</evidence>
<keyword evidence="1" id="KW-0732">Signal</keyword>
<organism evidence="2 3">
    <name type="scientific">Microvirga guangxiensis</name>
    <dbReference type="NCBI Taxonomy" id="549386"/>
    <lineage>
        <taxon>Bacteria</taxon>
        <taxon>Pseudomonadati</taxon>
        <taxon>Pseudomonadota</taxon>
        <taxon>Alphaproteobacteria</taxon>
        <taxon>Hyphomicrobiales</taxon>
        <taxon>Methylobacteriaceae</taxon>
        <taxon>Microvirga</taxon>
    </lineage>
</organism>
<gene>
    <name evidence="2" type="ORF">SAMN02927923_00040</name>
</gene>
<dbReference type="AlphaFoldDB" id="A0A1G5AVT3"/>
<reference evidence="3" key="1">
    <citation type="submission" date="2016-10" db="EMBL/GenBank/DDBJ databases">
        <authorList>
            <person name="Varghese N."/>
            <person name="Submissions S."/>
        </authorList>
    </citation>
    <scope>NUCLEOTIDE SEQUENCE [LARGE SCALE GENOMIC DNA]</scope>
    <source>
        <strain evidence="3">CGMCC 1.7666</strain>
    </source>
</reference>
<accession>A0A1G5AVT3</accession>
<dbReference type="OrthoDB" id="8019390at2"/>
<feature type="chain" id="PRO_5011706272" description="Protease inhibitor Inh" evidence="1">
    <location>
        <begin position="28"/>
        <end position="141"/>
    </location>
</feature>
<feature type="signal peptide" evidence="1">
    <location>
        <begin position="1"/>
        <end position="27"/>
    </location>
</feature>
<keyword evidence="3" id="KW-1185">Reference proteome</keyword>
<name>A0A1G5AVT3_9HYPH</name>
<evidence type="ECO:0000313" key="3">
    <source>
        <dbReference type="Proteomes" id="UP000199569"/>
    </source>
</evidence>
<dbReference type="Proteomes" id="UP000199569">
    <property type="component" value="Unassembled WGS sequence"/>
</dbReference>
<evidence type="ECO:0008006" key="4">
    <source>
        <dbReference type="Google" id="ProtNLM"/>
    </source>
</evidence>
<protein>
    <recommendedName>
        <fullName evidence="4">Protease inhibitor Inh</fullName>
    </recommendedName>
</protein>
<dbReference type="RefSeq" id="WP_091127893.1">
    <property type="nucleotide sequence ID" value="NZ_FMVJ01000002.1"/>
</dbReference>
<dbReference type="EMBL" id="FMVJ01000002">
    <property type="protein sequence ID" value="SCX81951.1"/>
    <property type="molecule type" value="Genomic_DNA"/>
</dbReference>